<organism evidence="1 2">
    <name type="scientific">Merluccius polli</name>
    <name type="common">Benguela hake</name>
    <name type="synonym">Merluccius cadenati</name>
    <dbReference type="NCBI Taxonomy" id="89951"/>
    <lineage>
        <taxon>Eukaryota</taxon>
        <taxon>Metazoa</taxon>
        <taxon>Chordata</taxon>
        <taxon>Craniata</taxon>
        <taxon>Vertebrata</taxon>
        <taxon>Euteleostomi</taxon>
        <taxon>Actinopterygii</taxon>
        <taxon>Neopterygii</taxon>
        <taxon>Teleostei</taxon>
        <taxon>Neoteleostei</taxon>
        <taxon>Acanthomorphata</taxon>
        <taxon>Zeiogadaria</taxon>
        <taxon>Gadariae</taxon>
        <taxon>Gadiformes</taxon>
        <taxon>Gadoidei</taxon>
        <taxon>Merlucciidae</taxon>
        <taxon>Merluccius</taxon>
    </lineage>
</organism>
<evidence type="ECO:0000313" key="1">
    <source>
        <dbReference type="EMBL" id="KAK0136420.1"/>
    </source>
</evidence>
<sequence>MKDILQSCLKRHHCEIDDAIVSEMVNDICDANPFTSALRNGGPLSSTFKRRKYFNEHFSVIEPIEYVLGRGSSFQYVPILKSLLQVFSKKDIQDLILREAEAQRTVYKSFHDGTFYKTNELFSGSDLTIALNLYVDDFEICNPLGTSRKKHKITAVYWVLADVPSLLRSELNSIFLAILCKAEDVKRFGYSAVLEPLLKDLVYLEEEGLYVPALGRIVKGTVFSVVADNLGAHSMGGFVESFSSSHVCRFCLGEKSQFQDGEVRTGAFPPRTKEQHTLHIQAVQENDSLKHVCGVKRQCALTAKLKYFDVLSGYPPDVLHDLFEGIVPLEIALCLRVFIQNKYFTLEELNKCIKEFPYKWSDKTNAPQPVSVNFATRKSVGGNAHENWTLLRLLPLIVGLKIPEGDPAWEVLLVLRDIVELVVNQIHTEQTICFLDSKISEHKHRFRMVFPEQHLIPKHHFLEHYPELIRAYGPLVSLWTMRFEAKHSFFKRVVRHTRSFRNILLSLAMKHQLSLAYNQHDSRAVRPLLQATTLSTVDVSVLRGDIQEALQAKFPGETCVQIGKSVCYRGTKYTSGMILANGSTGGLPDFGELIQIVVVKGSVGFIVKGLTAWSVEHLRSYVLEKNGPVKVIEPAELSDMFPLISYIFGGRSIMTLKRSIYVP</sequence>
<accession>A0AA47MA69</accession>
<protein>
    <submittedName>
        <fullName evidence="1">Uncharacterized protein</fullName>
    </submittedName>
</protein>
<keyword evidence="2" id="KW-1185">Reference proteome</keyword>
<evidence type="ECO:0000313" key="2">
    <source>
        <dbReference type="Proteomes" id="UP001174136"/>
    </source>
</evidence>
<name>A0AA47MA69_MERPO</name>
<dbReference type="PANTHER" id="PTHR31912">
    <property type="entry name" value="IP13529P"/>
    <property type="match status" value="1"/>
</dbReference>
<dbReference type="AlphaFoldDB" id="A0AA47MA69"/>
<proteinExistence type="predicted"/>
<dbReference type="Proteomes" id="UP001174136">
    <property type="component" value="Unassembled WGS sequence"/>
</dbReference>
<comment type="caution">
    <text evidence="1">The sequence shown here is derived from an EMBL/GenBank/DDBJ whole genome shotgun (WGS) entry which is preliminary data.</text>
</comment>
<gene>
    <name evidence="1" type="ORF">N1851_027677</name>
</gene>
<reference evidence="1" key="1">
    <citation type="journal article" date="2023" name="Front. Mar. Sci.">
        <title>A new Merluccius polli reference genome to investigate the effects of global change in West African waters.</title>
        <authorList>
            <person name="Mateo J.L."/>
            <person name="Blanco-Fernandez C."/>
            <person name="Garcia-Vazquez E."/>
            <person name="Machado-Schiaffino G."/>
        </authorList>
    </citation>
    <scope>NUCLEOTIDE SEQUENCE</scope>
    <source>
        <strain evidence="1">C29</strain>
        <tissue evidence="1">Fin</tissue>
    </source>
</reference>
<dbReference type="PANTHER" id="PTHR31912:SF35">
    <property type="entry name" value="C2H2-TYPE DOMAIN-CONTAINING PROTEIN"/>
    <property type="match status" value="1"/>
</dbReference>
<dbReference type="EMBL" id="JAOPHQ010005160">
    <property type="protein sequence ID" value="KAK0136420.1"/>
    <property type="molecule type" value="Genomic_DNA"/>
</dbReference>